<name>A0A346NL53_9ALTE</name>
<keyword evidence="10" id="KW-1185">Reference proteome</keyword>
<dbReference type="InterPro" id="IPR000515">
    <property type="entry name" value="MetI-like"/>
</dbReference>
<dbReference type="SUPFAM" id="SSF161098">
    <property type="entry name" value="MetI-like"/>
    <property type="match status" value="2"/>
</dbReference>
<evidence type="ECO:0000313" key="10">
    <source>
        <dbReference type="Proteomes" id="UP000262073"/>
    </source>
</evidence>
<feature type="transmembrane region" description="Helical" evidence="7">
    <location>
        <begin position="433"/>
        <end position="456"/>
    </location>
</feature>
<evidence type="ECO:0000256" key="2">
    <source>
        <dbReference type="ARBA" id="ARBA00022448"/>
    </source>
</evidence>
<dbReference type="RefSeq" id="WP_117316278.1">
    <property type="nucleotide sequence ID" value="NZ_CP031769.1"/>
</dbReference>
<sequence>MVFELCIRSARALFYLVLLLPVCVGVMGIVLPAVGYFPALGETEFSLTAVHRLLAVEGLPKMVLLALFTSISATVIALLCTIALLAQFYQRPALQIIQHGLSPVLAIPHAATAIGIGFVLAPTGWVARLIASVTESWQLPPQSSLLYDSQGVAIILALAIKELPFILLMALGVLSQPHLKARLAAQFAVAQSLGYQRQTAFIYAVFPVVYSQLKLPIIAVLAYASASVEIPLLLGPQNPPTLAVAILQWFNHIDLSMRLLASAAACLQLLVTAGAVGLWLLAERVAKLFFTGLVVNGARGDGARMIAFCAWLTASVMALMISVFLVSLLSWSVAGYWPYPQLLPDSVTVQHWHTAVQALAGPLANTVWLAGLATPIAVVLVLLFLEGESVAQRCQRRYFTVDQVLFIPLIVPGVAFLYGLVWCTQWLLPGHVWLPTVVSHLIYVLPYVFLSLAVAYRRLDIRFINVASSLGASPWQVFLQVKLPMLFAPVMVAAALGAAISFGQYLPTLLASGGRLATLTTEAVATASGGSRRLTAVYAIMQMLLPLAGFVLAWLLPRVLFNPAQRHHTGAK</sequence>
<dbReference type="InterPro" id="IPR035906">
    <property type="entry name" value="MetI-like_sf"/>
</dbReference>
<reference evidence="9 10" key="1">
    <citation type="submission" date="2018-08" db="EMBL/GenBank/DDBJ databases">
        <title>Salinimonas sediminis sp. nov., a piezophilic bacterium isolated from a deep-sea sediment sample from the New Britain Trench.</title>
        <authorList>
            <person name="Cao J."/>
        </authorList>
    </citation>
    <scope>NUCLEOTIDE SEQUENCE [LARGE SCALE GENOMIC DNA]</scope>
    <source>
        <strain evidence="9 10">N102</strain>
    </source>
</reference>
<gene>
    <name evidence="9" type="ORF">D0Y50_07705</name>
</gene>
<feature type="transmembrane region" description="Helical" evidence="7">
    <location>
        <begin position="200"/>
        <end position="224"/>
    </location>
</feature>
<comment type="subcellular location">
    <subcellularLocation>
        <location evidence="1 7">Cell membrane</location>
        <topology evidence="1 7">Multi-pass membrane protein</topology>
    </subcellularLocation>
</comment>
<dbReference type="Pfam" id="PF00528">
    <property type="entry name" value="BPD_transp_1"/>
    <property type="match status" value="1"/>
</dbReference>
<dbReference type="Proteomes" id="UP000262073">
    <property type="component" value="Chromosome"/>
</dbReference>
<dbReference type="Gene3D" id="1.10.3720.10">
    <property type="entry name" value="MetI-like"/>
    <property type="match status" value="2"/>
</dbReference>
<dbReference type="EMBL" id="CP031769">
    <property type="protein sequence ID" value="AXR06260.1"/>
    <property type="molecule type" value="Genomic_DNA"/>
</dbReference>
<feature type="transmembrane region" description="Helical" evidence="7">
    <location>
        <begin position="536"/>
        <end position="556"/>
    </location>
</feature>
<dbReference type="PANTHER" id="PTHR30183">
    <property type="entry name" value="MOLYBDENUM TRANSPORT SYSTEM PERMEASE PROTEIN MODB"/>
    <property type="match status" value="1"/>
</dbReference>
<dbReference type="CDD" id="cd06261">
    <property type="entry name" value="TM_PBP2"/>
    <property type="match status" value="1"/>
</dbReference>
<dbReference type="GO" id="GO:0055085">
    <property type="term" value="P:transmembrane transport"/>
    <property type="evidence" value="ECO:0007669"/>
    <property type="project" value="InterPro"/>
</dbReference>
<accession>A0A346NL53</accession>
<evidence type="ECO:0000259" key="8">
    <source>
        <dbReference type="PROSITE" id="PS50928"/>
    </source>
</evidence>
<dbReference type="PROSITE" id="PS50928">
    <property type="entry name" value="ABC_TM1"/>
    <property type="match status" value="2"/>
</dbReference>
<dbReference type="GO" id="GO:0005886">
    <property type="term" value="C:plasma membrane"/>
    <property type="evidence" value="ECO:0007669"/>
    <property type="project" value="UniProtKB-SubCell"/>
</dbReference>
<protein>
    <submittedName>
        <fullName evidence="9">ABC transporter permease subunit</fullName>
    </submittedName>
</protein>
<organism evidence="9 10">
    <name type="scientific">Salinimonas sediminis</name>
    <dbReference type="NCBI Taxonomy" id="2303538"/>
    <lineage>
        <taxon>Bacteria</taxon>
        <taxon>Pseudomonadati</taxon>
        <taxon>Pseudomonadota</taxon>
        <taxon>Gammaproteobacteria</taxon>
        <taxon>Alteromonadales</taxon>
        <taxon>Alteromonadaceae</taxon>
        <taxon>Alteromonas/Salinimonas group</taxon>
        <taxon>Salinimonas</taxon>
    </lineage>
</organism>
<proteinExistence type="inferred from homology"/>
<dbReference type="PANTHER" id="PTHR30183:SF6">
    <property type="entry name" value="INNER MEMBRANE ABC TRANSPORTER PERMEASE PROTEIN YNJC"/>
    <property type="match status" value="1"/>
</dbReference>
<evidence type="ECO:0000256" key="4">
    <source>
        <dbReference type="ARBA" id="ARBA00022692"/>
    </source>
</evidence>
<feature type="domain" description="ABC transmembrane type-1" evidence="8">
    <location>
        <begin position="59"/>
        <end position="282"/>
    </location>
</feature>
<evidence type="ECO:0000313" key="9">
    <source>
        <dbReference type="EMBL" id="AXR06260.1"/>
    </source>
</evidence>
<feature type="transmembrane region" description="Helical" evidence="7">
    <location>
        <begin position="259"/>
        <end position="282"/>
    </location>
</feature>
<keyword evidence="5 7" id="KW-1133">Transmembrane helix</keyword>
<feature type="transmembrane region" description="Helical" evidence="7">
    <location>
        <begin position="12"/>
        <end position="37"/>
    </location>
</feature>
<dbReference type="OrthoDB" id="7852521at2"/>
<feature type="transmembrane region" description="Helical" evidence="7">
    <location>
        <begin position="151"/>
        <end position="174"/>
    </location>
</feature>
<keyword evidence="3" id="KW-1003">Cell membrane</keyword>
<keyword evidence="4 7" id="KW-0812">Transmembrane</keyword>
<feature type="transmembrane region" description="Helical" evidence="7">
    <location>
        <begin position="303"/>
        <end position="334"/>
    </location>
</feature>
<keyword evidence="2 7" id="KW-0813">Transport</keyword>
<feature type="transmembrane region" description="Helical" evidence="7">
    <location>
        <begin position="110"/>
        <end position="131"/>
    </location>
</feature>
<feature type="transmembrane region" description="Helical" evidence="7">
    <location>
        <begin position="405"/>
        <end position="427"/>
    </location>
</feature>
<feature type="transmembrane region" description="Helical" evidence="7">
    <location>
        <begin position="367"/>
        <end position="385"/>
    </location>
</feature>
<dbReference type="KEGG" id="salm:D0Y50_07705"/>
<evidence type="ECO:0000256" key="6">
    <source>
        <dbReference type="ARBA" id="ARBA00023136"/>
    </source>
</evidence>
<comment type="similarity">
    <text evidence="7">Belongs to the binding-protein-dependent transport system permease family.</text>
</comment>
<evidence type="ECO:0000256" key="7">
    <source>
        <dbReference type="RuleBase" id="RU363032"/>
    </source>
</evidence>
<evidence type="ECO:0000256" key="1">
    <source>
        <dbReference type="ARBA" id="ARBA00004651"/>
    </source>
</evidence>
<feature type="domain" description="ABC transmembrane type-1" evidence="8">
    <location>
        <begin position="363"/>
        <end position="553"/>
    </location>
</feature>
<keyword evidence="6 7" id="KW-0472">Membrane</keyword>
<feature type="transmembrane region" description="Helical" evidence="7">
    <location>
        <begin position="62"/>
        <end position="89"/>
    </location>
</feature>
<evidence type="ECO:0000256" key="3">
    <source>
        <dbReference type="ARBA" id="ARBA00022475"/>
    </source>
</evidence>
<dbReference type="AlphaFoldDB" id="A0A346NL53"/>
<feature type="transmembrane region" description="Helical" evidence="7">
    <location>
        <begin position="486"/>
        <end position="506"/>
    </location>
</feature>
<evidence type="ECO:0000256" key="5">
    <source>
        <dbReference type="ARBA" id="ARBA00022989"/>
    </source>
</evidence>